<organism evidence="1 2">
    <name type="scientific">Sediminibacillus albus</name>
    <dbReference type="NCBI Taxonomy" id="407036"/>
    <lineage>
        <taxon>Bacteria</taxon>
        <taxon>Bacillati</taxon>
        <taxon>Bacillota</taxon>
        <taxon>Bacilli</taxon>
        <taxon>Bacillales</taxon>
        <taxon>Bacillaceae</taxon>
        <taxon>Sediminibacillus</taxon>
    </lineage>
</organism>
<dbReference type="EMBL" id="FNFL01000001">
    <property type="protein sequence ID" value="SDJ82550.1"/>
    <property type="molecule type" value="Genomic_DNA"/>
</dbReference>
<dbReference type="Proteomes" id="UP000198694">
    <property type="component" value="Unassembled WGS sequence"/>
</dbReference>
<keyword evidence="2" id="KW-1185">Reference proteome</keyword>
<evidence type="ECO:0000313" key="1">
    <source>
        <dbReference type="EMBL" id="SDJ82550.1"/>
    </source>
</evidence>
<dbReference type="AlphaFoldDB" id="A0A1G8WYD2"/>
<sequence length="75" mass="8700">MKWEVPPHSSNGIKLIGTDKVNKEIFLHFIGSGVSRERVRLSHVQYESKEIQEYVSMYLAKILSGVYDMNLTNRM</sequence>
<protein>
    <submittedName>
        <fullName evidence="1">Uncharacterized protein</fullName>
    </submittedName>
</protein>
<evidence type="ECO:0000313" key="2">
    <source>
        <dbReference type="Proteomes" id="UP000198694"/>
    </source>
</evidence>
<dbReference type="OrthoDB" id="2971994at2"/>
<accession>A0A1G8WYD2</accession>
<proteinExistence type="predicted"/>
<dbReference type="RefSeq" id="WP_093211652.1">
    <property type="nucleotide sequence ID" value="NZ_FNFL01000001.1"/>
</dbReference>
<name>A0A1G8WYD2_9BACI</name>
<gene>
    <name evidence="1" type="ORF">SAMN05216243_1030</name>
</gene>
<reference evidence="1 2" key="1">
    <citation type="submission" date="2016-10" db="EMBL/GenBank/DDBJ databases">
        <authorList>
            <person name="de Groot N.N."/>
        </authorList>
    </citation>
    <scope>NUCLEOTIDE SEQUENCE [LARGE SCALE GENOMIC DNA]</scope>
    <source>
        <strain evidence="1 2">CGMCC 1.6502</strain>
    </source>
</reference>